<proteinExistence type="predicted"/>
<accession>A0A7S8C8L7</accession>
<keyword evidence="2" id="KW-0813">Transport</keyword>
<dbReference type="Pfam" id="PF00006">
    <property type="entry name" value="ATP-synt_ab"/>
    <property type="match status" value="1"/>
</dbReference>
<dbReference type="Pfam" id="PF18269">
    <property type="entry name" value="T3SS_ATPase_C"/>
    <property type="match status" value="1"/>
</dbReference>
<keyword evidence="3" id="KW-0963">Cytoplasm</keyword>
<dbReference type="InterPro" id="IPR004100">
    <property type="entry name" value="ATPase_F1/V1/A1_a/bsu_N"/>
</dbReference>
<evidence type="ECO:0000256" key="8">
    <source>
        <dbReference type="ARBA" id="ARBA00034006"/>
    </source>
</evidence>
<evidence type="ECO:0000256" key="3">
    <source>
        <dbReference type="ARBA" id="ARBA00022490"/>
    </source>
</evidence>
<dbReference type="PANTHER" id="PTHR15184:SF9">
    <property type="entry name" value="SPI-1 TYPE 3 SECRETION SYSTEM ATPASE"/>
    <property type="match status" value="1"/>
</dbReference>
<keyword evidence="5" id="KW-0067">ATP-binding</keyword>
<dbReference type="PROSITE" id="PS00152">
    <property type="entry name" value="ATPASE_ALPHA_BETA"/>
    <property type="match status" value="1"/>
</dbReference>
<comment type="catalytic activity">
    <reaction evidence="8">
        <text>ATP + H2O + cellular proteinSide 1 = ADP + phosphate + cellular proteinSide 2.</text>
        <dbReference type="EC" id="7.4.2.8"/>
    </reaction>
</comment>
<dbReference type="SMART" id="SM00382">
    <property type="entry name" value="AAA"/>
    <property type="match status" value="1"/>
</dbReference>
<evidence type="ECO:0000313" key="11">
    <source>
        <dbReference type="Proteomes" id="UP000593594"/>
    </source>
</evidence>
<dbReference type="GO" id="GO:0016887">
    <property type="term" value="F:ATP hydrolysis activity"/>
    <property type="evidence" value="ECO:0007669"/>
    <property type="project" value="InterPro"/>
</dbReference>
<comment type="subcellular location">
    <subcellularLocation>
        <location evidence="1">Cytoplasm</location>
    </subcellularLocation>
</comment>
<dbReference type="Gene3D" id="3.40.50.12240">
    <property type="match status" value="1"/>
</dbReference>
<dbReference type="GO" id="GO:0005737">
    <property type="term" value="C:cytoplasm"/>
    <property type="evidence" value="ECO:0007669"/>
    <property type="project" value="UniProtKB-SubCell"/>
</dbReference>
<evidence type="ECO:0000259" key="9">
    <source>
        <dbReference type="SMART" id="SM00382"/>
    </source>
</evidence>
<dbReference type="Pfam" id="PF02874">
    <property type="entry name" value="ATP-synt_ab_N"/>
    <property type="match status" value="1"/>
</dbReference>
<evidence type="ECO:0000256" key="4">
    <source>
        <dbReference type="ARBA" id="ARBA00022741"/>
    </source>
</evidence>
<dbReference type="GO" id="GO:0046933">
    <property type="term" value="F:proton-transporting ATP synthase activity, rotational mechanism"/>
    <property type="evidence" value="ECO:0007669"/>
    <property type="project" value="TreeGrafter"/>
</dbReference>
<dbReference type="PANTHER" id="PTHR15184">
    <property type="entry name" value="ATP SYNTHASE"/>
    <property type="match status" value="1"/>
</dbReference>
<sequence length="430" mass="45497">MAELAFEPVRPFRRRGRVSKTTGPLVRAAGHFSIGEICSISRTNDGPILAEVVGFDQGEAILTPYGRTLGISHNSTIQSLMGAFEVPVGEALTGRVLDAMGQPIDGGPMLAGTRAYPGNQAPPNPMLRPPIDRPFSLGVKALDGALTCGEGQRLGIFAAAGGGKSTLVSLMVRFAAYDRCIVALIGERGREVREFVDDQLGPEGLAKSTIVVATSDRPAIEQVKAAYTATAIAEYHRDRGERVLLIMDSLTRFARAQRQIGLSAGEPPTRRGFPPSVFELLPGLVERAGRSGEGSITALYTVLVEGDDMNEPVADEARSLLDGHVVLSRKLAGAGHYPAIDVTASASRVLNRIVAPDHLAAIGKLRALLAKYDEIELLVKIGEYASGSDPVGDEAVARKPAIDAFLRQGLDEFSAFDDTVAALKGAVGHA</sequence>
<dbReference type="EMBL" id="CP058214">
    <property type="protein sequence ID" value="QPC45392.1"/>
    <property type="molecule type" value="Genomic_DNA"/>
</dbReference>
<dbReference type="KEGG" id="kmn:HW532_17420"/>
<name>A0A7S8C8L7_9HYPH</name>
<dbReference type="GO" id="GO:0008564">
    <property type="term" value="F:protein-exporting ATPase activity"/>
    <property type="evidence" value="ECO:0007669"/>
    <property type="project" value="UniProtKB-EC"/>
</dbReference>
<evidence type="ECO:0000256" key="1">
    <source>
        <dbReference type="ARBA" id="ARBA00004496"/>
    </source>
</evidence>
<dbReference type="GO" id="GO:0030257">
    <property type="term" value="C:type III protein secretion system complex"/>
    <property type="evidence" value="ECO:0007669"/>
    <property type="project" value="InterPro"/>
</dbReference>
<dbReference type="InterPro" id="IPR005714">
    <property type="entry name" value="ATPase_T3SS_FliI/YscN"/>
</dbReference>
<dbReference type="InterPro" id="IPR040627">
    <property type="entry name" value="T3SS_ATPase_C"/>
</dbReference>
<dbReference type="CDD" id="cd01136">
    <property type="entry name" value="ATPase_flagellum-secretory_path_III"/>
    <property type="match status" value="1"/>
</dbReference>
<keyword evidence="4" id="KW-0547">Nucleotide-binding</keyword>
<dbReference type="Proteomes" id="UP000593594">
    <property type="component" value="Chromosome"/>
</dbReference>
<organism evidence="10 11">
    <name type="scientific">Kaustia mangrovi</name>
    <dbReference type="NCBI Taxonomy" id="2593653"/>
    <lineage>
        <taxon>Bacteria</taxon>
        <taxon>Pseudomonadati</taxon>
        <taxon>Pseudomonadota</taxon>
        <taxon>Alphaproteobacteria</taxon>
        <taxon>Hyphomicrobiales</taxon>
        <taxon>Parvibaculaceae</taxon>
        <taxon>Kaustia</taxon>
    </lineage>
</organism>
<dbReference type="SUPFAM" id="SSF52540">
    <property type="entry name" value="P-loop containing nucleoside triphosphate hydrolases"/>
    <property type="match status" value="1"/>
</dbReference>
<feature type="domain" description="AAA+ ATPase" evidence="9">
    <location>
        <begin position="150"/>
        <end position="331"/>
    </location>
</feature>
<dbReference type="InterPro" id="IPR020003">
    <property type="entry name" value="ATPase_a/bsu_AS"/>
</dbReference>
<keyword evidence="7" id="KW-1278">Translocase</keyword>
<protein>
    <submittedName>
        <fullName evidence="10">FliI/YscN family ATPase</fullName>
    </submittedName>
</protein>
<dbReference type="GO" id="GO:0005524">
    <property type="term" value="F:ATP binding"/>
    <property type="evidence" value="ECO:0007669"/>
    <property type="project" value="UniProtKB-KW"/>
</dbReference>
<evidence type="ECO:0000256" key="6">
    <source>
        <dbReference type="ARBA" id="ARBA00022927"/>
    </source>
</evidence>
<dbReference type="InterPro" id="IPR050053">
    <property type="entry name" value="ATPase_alpha/beta_chains"/>
</dbReference>
<dbReference type="NCBIfam" id="TIGR01026">
    <property type="entry name" value="fliI_yscN"/>
    <property type="match status" value="1"/>
</dbReference>
<evidence type="ECO:0000256" key="5">
    <source>
        <dbReference type="ARBA" id="ARBA00022840"/>
    </source>
</evidence>
<dbReference type="InterPro" id="IPR027417">
    <property type="entry name" value="P-loop_NTPase"/>
</dbReference>
<evidence type="ECO:0000313" key="10">
    <source>
        <dbReference type="EMBL" id="QPC45392.1"/>
    </source>
</evidence>
<evidence type="ECO:0000256" key="7">
    <source>
        <dbReference type="ARBA" id="ARBA00022967"/>
    </source>
</evidence>
<dbReference type="InterPro" id="IPR003593">
    <property type="entry name" value="AAA+_ATPase"/>
</dbReference>
<gene>
    <name evidence="10" type="ORF">HW532_17420</name>
</gene>
<reference evidence="10 11" key="1">
    <citation type="submission" date="2020-06" db="EMBL/GenBank/DDBJ databases">
        <title>Genome sequence of 2 isolates from Red Sea Mangroves.</title>
        <authorList>
            <person name="Sefrji F."/>
            <person name="Michoud G."/>
            <person name="Merlino G."/>
            <person name="Daffonchio D."/>
        </authorList>
    </citation>
    <scope>NUCLEOTIDE SEQUENCE [LARGE SCALE GENOMIC DNA]</scope>
    <source>
        <strain evidence="10 11">R1DC25</strain>
    </source>
</reference>
<keyword evidence="11" id="KW-1185">Reference proteome</keyword>
<dbReference type="InterPro" id="IPR000194">
    <property type="entry name" value="ATPase_F1/V1/A1_a/bsu_nucl-bd"/>
</dbReference>
<dbReference type="FunFam" id="3.40.50.12240:FF:000002">
    <property type="entry name" value="Flagellum-specific ATP synthase FliI"/>
    <property type="match status" value="1"/>
</dbReference>
<evidence type="ECO:0000256" key="2">
    <source>
        <dbReference type="ARBA" id="ARBA00022448"/>
    </source>
</evidence>
<keyword evidence="6" id="KW-0653">Protein transport</keyword>
<dbReference type="GO" id="GO:0030254">
    <property type="term" value="P:protein secretion by the type III secretion system"/>
    <property type="evidence" value="ECO:0007669"/>
    <property type="project" value="InterPro"/>
</dbReference>
<dbReference type="AlphaFoldDB" id="A0A7S8C8L7"/>